<keyword evidence="1" id="KW-0472">Membrane</keyword>
<gene>
    <name evidence="2" type="ORF">F1559_000180</name>
</gene>
<evidence type="ECO:0000313" key="2">
    <source>
        <dbReference type="EMBL" id="KAF6005084.1"/>
    </source>
</evidence>
<keyword evidence="3" id="KW-1185">Reference proteome</keyword>
<dbReference type="EMBL" id="VWRR01000001">
    <property type="protein sequence ID" value="KAF6005084.1"/>
    <property type="molecule type" value="Genomic_DNA"/>
</dbReference>
<evidence type="ECO:0000256" key="1">
    <source>
        <dbReference type="SAM" id="Phobius"/>
    </source>
</evidence>
<comment type="caution">
    <text evidence="2">The sequence shown here is derived from an EMBL/GenBank/DDBJ whole genome shotgun (WGS) entry which is preliminary data.</text>
</comment>
<accession>A0A7J7IRA1</accession>
<proteinExistence type="predicted"/>
<dbReference type="Proteomes" id="UP000530660">
    <property type="component" value="Unassembled WGS sequence"/>
</dbReference>
<evidence type="ECO:0000313" key="3">
    <source>
        <dbReference type="Proteomes" id="UP000530660"/>
    </source>
</evidence>
<organism evidence="2 3">
    <name type="scientific">Cyanidiococcus yangmingshanensis</name>
    <dbReference type="NCBI Taxonomy" id="2690220"/>
    <lineage>
        <taxon>Eukaryota</taxon>
        <taxon>Rhodophyta</taxon>
        <taxon>Bangiophyceae</taxon>
        <taxon>Cyanidiales</taxon>
        <taxon>Cyanidiaceae</taxon>
        <taxon>Cyanidiococcus</taxon>
    </lineage>
</organism>
<sequence length="355" mass="39339">MQRLSGCQWAKPLAFLSRLDHQRVRLVLSKQLLWGVLLGLATLYSTLRLLVPDRGNFADWLDALAATQEGSLELSETPWLLAPPATETAYATAFPALAPVAHEALEQLATLPIQNWTWPFSTPQAGARSRAGAPRVFAYPGWLYAQVWGGSASRYLPSYAALATSIAQQYALCYQHRVEHPNQADIMVTVLSDDLPELAQLDGIGVARALYTALFEHPHLSPRCSHCRHVILTEETALVVPSTEALFAADTPDLKLYWLVPPFPNALDPDRANTVLSSERPYTLAILTPLTPTESFRAASWHTEADVRFFSSSDTMSVWALAQRARFCYVSEHPRWRGRIAVAMSAGCIPVYCRP</sequence>
<name>A0A7J7IRA1_9RHOD</name>
<keyword evidence="1" id="KW-1133">Transmembrane helix</keyword>
<protein>
    <submittedName>
        <fullName evidence="2">Uncharacterized protein</fullName>
    </submittedName>
</protein>
<dbReference type="AlphaFoldDB" id="A0A7J7IRA1"/>
<reference evidence="2 3" key="1">
    <citation type="journal article" date="2020" name="J. Phycol.">
        <title>Comparative genome analysis reveals Cyanidiococcus gen. nov., a new extremophilic red algal genus sister to Cyanidioschyzon (Cyanidioschyzonaceae, Rhodophyta).</title>
        <authorList>
            <person name="Liu S.-L."/>
            <person name="Chiang Y.-R."/>
            <person name="Yoon H.S."/>
            <person name="Fu H.-Y."/>
        </authorList>
    </citation>
    <scope>NUCLEOTIDE SEQUENCE [LARGE SCALE GENOMIC DNA]</scope>
    <source>
        <strain evidence="2 3">THAL066</strain>
    </source>
</reference>
<feature type="transmembrane region" description="Helical" evidence="1">
    <location>
        <begin position="32"/>
        <end position="51"/>
    </location>
</feature>
<keyword evidence="1" id="KW-0812">Transmembrane</keyword>